<organism evidence="1">
    <name type="scientific">Schistocephalus solidus</name>
    <name type="common">Tapeworm</name>
    <dbReference type="NCBI Taxonomy" id="70667"/>
    <lineage>
        <taxon>Eukaryota</taxon>
        <taxon>Metazoa</taxon>
        <taxon>Spiralia</taxon>
        <taxon>Lophotrochozoa</taxon>
        <taxon>Platyhelminthes</taxon>
        <taxon>Cestoda</taxon>
        <taxon>Eucestoda</taxon>
        <taxon>Diphyllobothriidea</taxon>
        <taxon>Diphyllobothriidae</taxon>
        <taxon>Schistocephalus</taxon>
    </lineage>
</organism>
<evidence type="ECO:0000313" key="1">
    <source>
        <dbReference type="EMBL" id="JAP58649.1"/>
    </source>
</evidence>
<dbReference type="AlphaFoldDB" id="A0A0X3Q3L6"/>
<sequence length="101" mass="11965">MFFYAPTRLMQQGHDYIFKFELPKFSRNVATVSRGCLKSWSLTPTALKSAPYYHLSICLWANNISSNNTTERMYSVKTLKVRQLPTQRRQLSNPYIKYEYQ</sequence>
<protein>
    <submittedName>
        <fullName evidence="1">Uncharacterized protein</fullName>
    </submittedName>
</protein>
<name>A0A0X3Q3L6_SCHSO</name>
<accession>A0A0X3Q3L6</accession>
<dbReference type="EMBL" id="GEEE01004576">
    <property type="protein sequence ID" value="JAP58649.1"/>
    <property type="molecule type" value="Transcribed_RNA"/>
</dbReference>
<proteinExistence type="predicted"/>
<gene>
    <name evidence="1" type="ORF">TR93996</name>
</gene>
<reference evidence="1" key="1">
    <citation type="submission" date="2016-01" db="EMBL/GenBank/DDBJ databases">
        <title>Reference transcriptome for the parasite Schistocephalus solidus: insights into the molecular evolution of parasitism.</title>
        <authorList>
            <person name="Hebert F.O."/>
            <person name="Grambauer S."/>
            <person name="Barber I."/>
            <person name="Landry C.R."/>
            <person name="Aubin-Horth N."/>
        </authorList>
    </citation>
    <scope>NUCLEOTIDE SEQUENCE</scope>
</reference>